<sequence>MSTSPVLNLACVSGSFPFQTKNISMAGSVKVLLGAVEGSSTTRQGSSTNGYFAPRSQTSESPLTLSVNHAEVWLENGRIYIRDLESPFGTFVNDVKINTDFALKTGDILALGKPLVRNTNTPSDITDDQLKCIVAKVTVVGSQA</sequence>
<feature type="domain" description="FHA" evidence="1">
    <location>
        <begin position="65"/>
        <end position="97"/>
    </location>
</feature>
<proteinExistence type="predicted"/>
<gene>
    <name evidence="2" type="ORF">ARMOST_04995</name>
</gene>
<accession>A0A284QZ10</accession>
<name>A0A284QZ10_ARMOS</name>
<protein>
    <recommendedName>
        <fullName evidence="1">FHA domain-containing protein</fullName>
    </recommendedName>
</protein>
<dbReference type="OMA" id="CIVAKVT"/>
<organism evidence="2 3">
    <name type="scientific">Armillaria ostoyae</name>
    <name type="common">Armillaria root rot fungus</name>
    <dbReference type="NCBI Taxonomy" id="47428"/>
    <lineage>
        <taxon>Eukaryota</taxon>
        <taxon>Fungi</taxon>
        <taxon>Dikarya</taxon>
        <taxon>Basidiomycota</taxon>
        <taxon>Agaricomycotina</taxon>
        <taxon>Agaricomycetes</taxon>
        <taxon>Agaricomycetidae</taxon>
        <taxon>Agaricales</taxon>
        <taxon>Marasmiineae</taxon>
        <taxon>Physalacriaceae</taxon>
        <taxon>Armillaria</taxon>
    </lineage>
</organism>
<keyword evidence="3" id="KW-1185">Reference proteome</keyword>
<dbReference type="InterPro" id="IPR008984">
    <property type="entry name" value="SMAD_FHA_dom_sf"/>
</dbReference>
<dbReference type="EMBL" id="FUEG01000003">
    <property type="protein sequence ID" value="SJL01672.1"/>
    <property type="molecule type" value="Genomic_DNA"/>
</dbReference>
<dbReference type="STRING" id="47428.A0A284QZ10"/>
<reference evidence="3" key="1">
    <citation type="journal article" date="2017" name="Nat. Ecol. Evol.">
        <title>Genome expansion and lineage-specific genetic innovations in the forest pathogenic fungi Armillaria.</title>
        <authorList>
            <person name="Sipos G."/>
            <person name="Prasanna A.N."/>
            <person name="Walter M.C."/>
            <person name="O'Connor E."/>
            <person name="Balint B."/>
            <person name="Krizsan K."/>
            <person name="Kiss B."/>
            <person name="Hess J."/>
            <person name="Varga T."/>
            <person name="Slot J."/>
            <person name="Riley R."/>
            <person name="Boka B."/>
            <person name="Rigling D."/>
            <person name="Barry K."/>
            <person name="Lee J."/>
            <person name="Mihaltcheva S."/>
            <person name="LaButti K."/>
            <person name="Lipzen A."/>
            <person name="Waldron R."/>
            <person name="Moloney N.M."/>
            <person name="Sperisen C."/>
            <person name="Kredics L."/>
            <person name="Vagvoelgyi C."/>
            <person name="Patrignani A."/>
            <person name="Fitzpatrick D."/>
            <person name="Nagy I."/>
            <person name="Doyle S."/>
            <person name="Anderson J.B."/>
            <person name="Grigoriev I.V."/>
            <person name="Gueldener U."/>
            <person name="Muensterkoetter M."/>
            <person name="Nagy L.G."/>
        </authorList>
    </citation>
    <scope>NUCLEOTIDE SEQUENCE [LARGE SCALE GENOMIC DNA]</scope>
    <source>
        <strain evidence="3">C18/9</strain>
    </source>
</reference>
<dbReference type="OrthoDB" id="687730at2759"/>
<dbReference type="SUPFAM" id="SSF49879">
    <property type="entry name" value="SMAD/FHA domain"/>
    <property type="match status" value="1"/>
</dbReference>
<dbReference type="AlphaFoldDB" id="A0A284QZ10"/>
<evidence type="ECO:0000313" key="3">
    <source>
        <dbReference type="Proteomes" id="UP000219338"/>
    </source>
</evidence>
<evidence type="ECO:0000259" key="1">
    <source>
        <dbReference type="PROSITE" id="PS50006"/>
    </source>
</evidence>
<evidence type="ECO:0000313" key="2">
    <source>
        <dbReference type="EMBL" id="SJL01672.1"/>
    </source>
</evidence>
<dbReference type="Pfam" id="PF00498">
    <property type="entry name" value="FHA"/>
    <property type="match status" value="1"/>
</dbReference>
<dbReference type="InterPro" id="IPR000253">
    <property type="entry name" value="FHA_dom"/>
</dbReference>
<dbReference type="Proteomes" id="UP000219338">
    <property type="component" value="Unassembled WGS sequence"/>
</dbReference>
<dbReference type="PROSITE" id="PS50006">
    <property type="entry name" value="FHA_DOMAIN"/>
    <property type="match status" value="1"/>
</dbReference>
<dbReference type="Gene3D" id="2.60.200.20">
    <property type="match status" value="1"/>
</dbReference>